<dbReference type="AlphaFoldDB" id="A0A1C3K0G5"/>
<comment type="similarity">
    <text evidence="2 8">Belongs to the 4-toluene sulfonate uptake permease (TSUP) (TC 2.A.102) family.</text>
</comment>
<evidence type="ECO:0000313" key="11">
    <source>
        <dbReference type="Proteomes" id="UP000078558"/>
    </source>
</evidence>
<reference evidence="9 11" key="1">
    <citation type="submission" date="2016-06" db="EMBL/GenBank/DDBJ databases">
        <authorList>
            <person name="Kjaerup R.B."/>
            <person name="Dalgaard T.S."/>
            <person name="Juul-Madsen H.R."/>
        </authorList>
    </citation>
    <scope>NUCLEOTIDE SEQUENCE [LARGE SCALE GENOMIC DNA]</scope>
    <source>
        <strain evidence="9">Orrdi1</strain>
    </source>
</reference>
<feature type="transmembrane region" description="Helical" evidence="8">
    <location>
        <begin position="101"/>
        <end position="121"/>
    </location>
</feature>
<reference evidence="10 11" key="2">
    <citation type="submission" date="2017-08" db="EMBL/GenBank/DDBJ databases">
        <authorList>
            <person name="de Groot N.N."/>
        </authorList>
    </citation>
    <scope>NUCLEOTIDE SEQUENCE [LARGE SCALE GENOMIC DNA]</scope>
    <source>
        <strain evidence="10">Orrdi1</strain>
    </source>
</reference>
<organism evidence="9 11">
    <name type="scientific">Orrella dioscoreae</name>
    <dbReference type="NCBI Taxonomy" id="1851544"/>
    <lineage>
        <taxon>Bacteria</taxon>
        <taxon>Pseudomonadati</taxon>
        <taxon>Pseudomonadota</taxon>
        <taxon>Betaproteobacteria</taxon>
        <taxon>Burkholderiales</taxon>
        <taxon>Alcaligenaceae</taxon>
        <taxon>Orrella</taxon>
    </lineage>
</organism>
<protein>
    <recommendedName>
        <fullName evidence="8">Probable membrane transporter protein</fullName>
    </recommendedName>
</protein>
<keyword evidence="3" id="KW-0813">Transport</keyword>
<dbReference type="Pfam" id="PF01925">
    <property type="entry name" value="TauE"/>
    <property type="match status" value="1"/>
</dbReference>
<proteinExistence type="inferred from homology"/>
<dbReference type="PANTHER" id="PTHR30269">
    <property type="entry name" value="TRANSMEMBRANE PROTEIN YFCA"/>
    <property type="match status" value="1"/>
</dbReference>
<accession>A0A1C3K0G5</accession>
<evidence type="ECO:0000256" key="8">
    <source>
        <dbReference type="RuleBase" id="RU363041"/>
    </source>
</evidence>
<feature type="transmembrane region" description="Helical" evidence="8">
    <location>
        <begin position="46"/>
        <end position="67"/>
    </location>
</feature>
<dbReference type="InterPro" id="IPR002781">
    <property type="entry name" value="TM_pro_TauE-like"/>
</dbReference>
<gene>
    <name evidence="9" type="ORF">ODI_02966</name>
    <name evidence="10" type="ORF">ODI_R2892</name>
</gene>
<evidence type="ECO:0000313" key="10">
    <source>
        <dbReference type="EMBL" id="SOE50688.1"/>
    </source>
</evidence>
<dbReference type="EMBL" id="FLRC01000011">
    <property type="protein sequence ID" value="SBT24895.1"/>
    <property type="molecule type" value="Genomic_DNA"/>
</dbReference>
<sequence length="253" mass="26946">MTLLEHVFFLLCVALAAGAQTLSGFAFGLLLLSLTSLLDIAPMQDVAIVISMMTLANFLTVFGWRWPDLDWKRLMPVLGSSLVGVTGGLWLLHTLSGSMNVLLRILLGLTIIVCAFILVHGGAMRKTVSGPGAFASAGLVSGVLSGLFSASGPPLVYLLYRQPLPLPTVRNFLVIALACNAFFRLVMVAGTGELTWGIMALSLEALPVVVGVTWLVRRYGMGRSVEAIRRLVCVLLVLSGLSLLVPGLATLVR</sequence>
<keyword evidence="4 8" id="KW-1003">Cell membrane</keyword>
<evidence type="ECO:0000256" key="3">
    <source>
        <dbReference type="ARBA" id="ARBA00022448"/>
    </source>
</evidence>
<comment type="subcellular location">
    <subcellularLocation>
        <location evidence="1 8">Cell membrane</location>
        <topology evidence="1 8">Multi-pass membrane protein</topology>
    </subcellularLocation>
</comment>
<name>A0A1C3K0G5_9BURK</name>
<feature type="transmembrane region" description="Helical" evidence="8">
    <location>
        <begin position="172"/>
        <end position="190"/>
    </location>
</feature>
<feature type="transmembrane region" description="Helical" evidence="8">
    <location>
        <begin position="196"/>
        <end position="216"/>
    </location>
</feature>
<evidence type="ECO:0000256" key="7">
    <source>
        <dbReference type="ARBA" id="ARBA00023136"/>
    </source>
</evidence>
<dbReference type="PANTHER" id="PTHR30269:SF37">
    <property type="entry name" value="MEMBRANE TRANSPORTER PROTEIN"/>
    <property type="match status" value="1"/>
</dbReference>
<dbReference type="KEGG" id="odi:ODI_R2892"/>
<dbReference type="GO" id="GO:0005886">
    <property type="term" value="C:plasma membrane"/>
    <property type="evidence" value="ECO:0007669"/>
    <property type="project" value="UniProtKB-SubCell"/>
</dbReference>
<evidence type="ECO:0000256" key="4">
    <source>
        <dbReference type="ARBA" id="ARBA00022475"/>
    </source>
</evidence>
<dbReference type="STRING" id="1851544.ODI_02966"/>
<dbReference type="RefSeq" id="WP_067751774.1">
    <property type="nucleotide sequence ID" value="NZ_LT907988.1"/>
</dbReference>
<dbReference type="EMBL" id="LT907988">
    <property type="protein sequence ID" value="SOE50688.1"/>
    <property type="molecule type" value="Genomic_DNA"/>
</dbReference>
<keyword evidence="6 8" id="KW-1133">Transmembrane helix</keyword>
<evidence type="ECO:0000256" key="2">
    <source>
        <dbReference type="ARBA" id="ARBA00009142"/>
    </source>
</evidence>
<evidence type="ECO:0000256" key="6">
    <source>
        <dbReference type="ARBA" id="ARBA00022989"/>
    </source>
</evidence>
<evidence type="ECO:0000256" key="5">
    <source>
        <dbReference type="ARBA" id="ARBA00022692"/>
    </source>
</evidence>
<feature type="transmembrane region" description="Helical" evidence="8">
    <location>
        <begin position="6"/>
        <end position="34"/>
    </location>
</feature>
<keyword evidence="7 8" id="KW-0472">Membrane</keyword>
<dbReference type="InterPro" id="IPR052017">
    <property type="entry name" value="TSUP"/>
</dbReference>
<feature type="transmembrane region" description="Helical" evidence="8">
    <location>
        <begin position="133"/>
        <end position="160"/>
    </location>
</feature>
<keyword evidence="11" id="KW-1185">Reference proteome</keyword>
<feature type="transmembrane region" description="Helical" evidence="8">
    <location>
        <begin position="228"/>
        <end position="249"/>
    </location>
</feature>
<keyword evidence="5 8" id="KW-0812">Transmembrane</keyword>
<evidence type="ECO:0000256" key="1">
    <source>
        <dbReference type="ARBA" id="ARBA00004651"/>
    </source>
</evidence>
<dbReference type="Proteomes" id="UP000078558">
    <property type="component" value="Chromosome I"/>
</dbReference>
<evidence type="ECO:0000313" key="9">
    <source>
        <dbReference type="EMBL" id="SBT24895.1"/>
    </source>
</evidence>
<dbReference type="OrthoDB" id="7029178at2"/>